<comment type="caution">
    <text evidence="3">The sequence shown here is derived from an EMBL/GenBank/DDBJ whole genome shotgun (WGS) entry which is preliminary data.</text>
</comment>
<gene>
    <name evidence="3" type="ORF">ETE75_20110</name>
</gene>
<feature type="compositionally biased region" description="Basic and acidic residues" evidence="1">
    <location>
        <begin position="291"/>
        <end position="300"/>
    </location>
</feature>
<dbReference type="InterPro" id="IPR012339">
    <property type="entry name" value="Phage_T4_Gp32_ssDNA-bd"/>
</dbReference>
<evidence type="ECO:0000313" key="3">
    <source>
        <dbReference type="EMBL" id="TCX36572.1"/>
    </source>
</evidence>
<evidence type="ECO:0000259" key="2">
    <source>
        <dbReference type="Pfam" id="PF08804"/>
    </source>
</evidence>
<dbReference type="Pfam" id="PF08804">
    <property type="entry name" value="gp32"/>
    <property type="match status" value="1"/>
</dbReference>
<reference evidence="3" key="1">
    <citation type="submission" date="2019-01" db="EMBL/GenBank/DDBJ databases">
        <authorList>
            <person name="Lista F."/>
            <person name="Anselmo A."/>
        </authorList>
    </citation>
    <scope>NUCLEOTIDE SEQUENCE</scope>
    <source>
        <strain evidence="3">13S</strain>
    </source>
</reference>
<evidence type="ECO:0000256" key="1">
    <source>
        <dbReference type="SAM" id="MobiDB-lite"/>
    </source>
</evidence>
<feature type="region of interest" description="Disordered" evidence="1">
    <location>
        <begin position="288"/>
        <end position="314"/>
    </location>
</feature>
<sequence>MSALMNLLKKSQEVAKNARGNRGNDLQKMQPGENYVRIILNKDDPDNIPFSHKYGIHYAKSKGEDGKDVYSAHLCFQHTHDKPCEMCEMVMEAKAKYKGNKAMEKVIDDMRASPRMAVVGMWSQKEDFSDTDKTSLIDMPMSVFDDLMDAIMQDMNDEIGEPLSREKGYAYQITRTGSGLDTDYKVKPMRKNKTAVPAKFWDNQPSLEQFVNQTDPTKLMATSKMIARATGIALPASMGSSAGALPTPTGKAAASLPGMTITGVDDSTAEASLLDKEVEYAKEAVFEPEEKEVKEVKEAPASEPAAEPENEDLDDIYAQLNALSM</sequence>
<dbReference type="RefSeq" id="WP_032410361.1">
    <property type="nucleotide sequence ID" value="NZ_AP024176.1"/>
</dbReference>
<protein>
    <submittedName>
        <fullName evidence="3">Regulator</fullName>
    </submittedName>
</protein>
<dbReference type="GO" id="GO:0003697">
    <property type="term" value="F:single-stranded DNA binding"/>
    <property type="evidence" value="ECO:0007669"/>
    <property type="project" value="InterPro"/>
</dbReference>
<proteinExistence type="predicted"/>
<dbReference type="EMBL" id="SDCJ01000016">
    <property type="protein sequence ID" value="TCX36572.1"/>
    <property type="molecule type" value="Genomic_DNA"/>
</dbReference>
<dbReference type="AlphaFoldDB" id="A0A483IR04"/>
<organism evidence="3">
    <name type="scientific">Klebsiella pneumoniae</name>
    <dbReference type="NCBI Taxonomy" id="573"/>
    <lineage>
        <taxon>Bacteria</taxon>
        <taxon>Pseudomonadati</taxon>
        <taxon>Pseudomonadota</taxon>
        <taxon>Gammaproteobacteria</taxon>
        <taxon>Enterobacterales</taxon>
        <taxon>Enterobacteriaceae</taxon>
        <taxon>Klebsiella/Raoultella group</taxon>
        <taxon>Klebsiella</taxon>
        <taxon>Klebsiella pneumoniae complex</taxon>
    </lineage>
</organism>
<accession>A0A483IR04</accession>
<dbReference type="Gene3D" id="3.90.198.10">
    <property type="entry name" value="Replication Fork Single-Stranded Dna Binding Protein"/>
    <property type="match status" value="1"/>
</dbReference>
<name>A0A483IR04_KLEPN</name>
<dbReference type="InterPro" id="IPR044947">
    <property type="entry name" value="Phage_T4_Gp32_ssDNA-bd_sf"/>
</dbReference>
<feature type="domain" description="Bacteriophage T4 Gp32 single-stranded DNA-binding" evidence="2">
    <location>
        <begin position="31"/>
        <end position="228"/>
    </location>
</feature>